<evidence type="ECO:0000313" key="1">
    <source>
        <dbReference type="EMBL" id="SUI93634.1"/>
    </source>
</evidence>
<accession>A0A380B7T0</accession>
<gene>
    <name evidence="1" type="ORF">NCTC10736_03772</name>
</gene>
<dbReference type="RefSeq" id="WP_115407016.1">
    <property type="nucleotide sequence ID" value="NZ_UGYV01000001.1"/>
</dbReference>
<organism evidence="1 2">
    <name type="scientific">Shewanella morhuae</name>
    <dbReference type="NCBI Taxonomy" id="365591"/>
    <lineage>
        <taxon>Bacteria</taxon>
        <taxon>Pseudomonadati</taxon>
        <taxon>Pseudomonadota</taxon>
        <taxon>Gammaproteobacteria</taxon>
        <taxon>Alteromonadales</taxon>
        <taxon>Shewanellaceae</taxon>
        <taxon>Shewanella</taxon>
    </lineage>
</organism>
<dbReference type="EMBL" id="UGYV01000001">
    <property type="protein sequence ID" value="SUI93634.1"/>
    <property type="molecule type" value="Genomic_DNA"/>
</dbReference>
<dbReference type="InterPro" id="IPR009678">
    <property type="entry name" value="Phage_tail_completion_R"/>
</dbReference>
<dbReference type="Pfam" id="PF06891">
    <property type="entry name" value="P2_Phage_GpR"/>
    <property type="match status" value="1"/>
</dbReference>
<proteinExistence type="predicted"/>
<name>A0A380B7T0_9GAMM</name>
<dbReference type="Proteomes" id="UP000255061">
    <property type="component" value="Unassembled WGS sequence"/>
</dbReference>
<sequence>MNKPAQLRELLSSQVPHLQQNPDCLHVFIENGSIIATGAGQNLSFEYQFNCVLIVTDYAAHADTLIVPILGWLASQQPELLLNPDKRESGFKFKAEIINHTTADIEIVLALTERVKVVAGEGMQLEVTHLPEPVFNDEAIDWTLYTDGIGVPWPPTI</sequence>
<protein>
    <submittedName>
        <fullName evidence="1">P2 phage tail completion protein R (GpR)</fullName>
    </submittedName>
</protein>
<reference evidence="1 2" key="1">
    <citation type="submission" date="2018-06" db="EMBL/GenBank/DDBJ databases">
        <authorList>
            <consortium name="Pathogen Informatics"/>
            <person name="Doyle S."/>
        </authorList>
    </citation>
    <scope>NUCLEOTIDE SEQUENCE [LARGE SCALE GENOMIC DNA]</scope>
    <source>
        <strain evidence="1 2">NCTC10736</strain>
    </source>
</reference>
<dbReference type="AlphaFoldDB" id="A0A380B7T0"/>
<evidence type="ECO:0000313" key="2">
    <source>
        <dbReference type="Proteomes" id="UP000255061"/>
    </source>
</evidence>